<organism evidence="1 2">
    <name type="scientific">Terasakiella brassicae</name>
    <dbReference type="NCBI Taxonomy" id="1634917"/>
    <lineage>
        <taxon>Bacteria</taxon>
        <taxon>Pseudomonadati</taxon>
        <taxon>Pseudomonadota</taxon>
        <taxon>Alphaproteobacteria</taxon>
        <taxon>Rhodospirillales</taxon>
        <taxon>Terasakiellaceae</taxon>
        <taxon>Terasakiella</taxon>
    </lineage>
</organism>
<proteinExistence type="predicted"/>
<reference evidence="1" key="2">
    <citation type="submission" date="2020-09" db="EMBL/GenBank/DDBJ databases">
        <authorList>
            <person name="Sun Q."/>
            <person name="Zhou Y."/>
        </authorList>
    </citation>
    <scope>NUCLEOTIDE SEQUENCE</scope>
    <source>
        <strain evidence="1">CGMCC 1.15254</strain>
    </source>
</reference>
<evidence type="ECO:0000313" key="2">
    <source>
        <dbReference type="Proteomes" id="UP000632498"/>
    </source>
</evidence>
<dbReference type="Proteomes" id="UP000632498">
    <property type="component" value="Unassembled WGS sequence"/>
</dbReference>
<comment type="caution">
    <text evidence="1">The sequence shown here is derived from an EMBL/GenBank/DDBJ whole genome shotgun (WGS) entry which is preliminary data.</text>
</comment>
<gene>
    <name evidence="1" type="ORF">GCM10011332_10380</name>
</gene>
<reference evidence="1" key="1">
    <citation type="journal article" date="2014" name="Int. J. Syst. Evol. Microbiol.">
        <title>Complete genome sequence of Corynebacterium casei LMG S-19264T (=DSM 44701T), isolated from a smear-ripened cheese.</title>
        <authorList>
            <consortium name="US DOE Joint Genome Institute (JGI-PGF)"/>
            <person name="Walter F."/>
            <person name="Albersmeier A."/>
            <person name="Kalinowski J."/>
            <person name="Ruckert C."/>
        </authorList>
    </citation>
    <scope>NUCLEOTIDE SEQUENCE</scope>
    <source>
        <strain evidence="1">CGMCC 1.15254</strain>
    </source>
</reference>
<sequence>MDEKVTFKALFKELPFKHGYLKCRMIHMAGKSVIQPDILFANGVTKHFFVPQFFYPNQIFFLDEDTGFCTIHIAFPNDTVFRIIFFSEGLTKRCSDGSLVYKCAYAISEGHQNVTPTGVWKLKDQKFLLKLYHHTNDAGKKGITTSKEIWGSKTNIQGNPVLQNIEYGYFTSLGTINNEMDLMSIAMSGEGIAGFLPTNAPNAPAYGTFITVPTKQPTELSQTLWFWVDCELIAPNHLWFHRPIGEMPHYELVLPNVYRVGIKPSATLPFTGKFLTLNDQNRKVFNYVIVGDADAYNGLIAPFNEEESECIGKVQLIGDCDDIISTWKKLANTDQFSGRNVEMVQFPSKDP</sequence>
<dbReference type="EMBL" id="BMHV01000006">
    <property type="protein sequence ID" value="GGF58719.1"/>
    <property type="molecule type" value="Genomic_DNA"/>
</dbReference>
<dbReference type="AlphaFoldDB" id="A0A917F7W9"/>
<evidence type="ECO:0000313" key="1">
    <source>
        <dbReference type="EMBL" id="GGF58719.1"/>
    </source>
</evidence>
<keyword evidence="2" id="KW-1185">Reference proteome</keyword>
<name>A0A917F7W9_9PROT</name>
<accession>A0A917F7W9</accession>
<protein>
    <submittedName>
        <fullName evidence="1">Uncharacterized protein</fullName>
    </submittedName>
</protein>
<dbReference type="RefSeq" id="WP_188662436.1">
    <property type="nucleotide sequence ID" value="NZ_BMHV01000006.1"/>
</dbReference>